<organism evidence="1 2">
    <name type="scientific">Peribacillus simplex</name>
    <dbReference type="NCBI Taxonomy" id="1478"/>
    <lineage>
        <taxon>Bacteria</taxon>
        <taxon>Bacillati</taxon>
        <taxon>Bacillota</taxon>
        <taxon>Bacilli</taxon>
        <taxon>Bacillales</taxon>
        <taxon>Bacillaceae</taxon>
        <taxon>Peribacillus</taxon>
    </lineage>
</organism>
<protein>
    <submittedName>
        <fullName evidence="1">Uncharacterized protein</fullName>
    </submittedName>
</protein>
<dbReference type="Proteomes" id="UP000789326">
    <property type="component" value="Unassembled WGS sequence"/>
</dbReference>
<gene>
    <name evidence="1" type="ORF">SRABI133_01709</name>
</gene>
<proteinExistence type="predicted"/>
<reference evidence="1" key="1">
    <citation type="submission" date="2021-11" db="EMBL/GenBank/DDBJ databases">
        <authorList>
            <person name="Bulgarelli D."/>
        </authorList>
    </citation>
    <scope>NUCLEOTIDE SEQUENCE</scope>
    <source>
        <strain evidence="1">Bi133</strain>
    </source>
</reference>
<sequence length="105" mass="11941">MGTHGQSRNIKSTSVIHIEKGVPQLARHLFYGLILPSAGIIQEIPTKFKLRAIRRKSGAFTSLFGSTTREFEPFTREYVAITREFEPFTRELVQLLVSLQHLLVS</sequence>
<dbReference type="EMBL" id="CAKKMG010000016">
    <property type="protein sequence ID" value="CAH0192980.1"/>
    <property type="molecule type" value="Genomic_DNA"/>
</dbReference>
<evidence type="ECO:0000313" key="2">
    <source>
        <dbReference type="Proteomes" id="UP000789326"/>
    </source>
</evidence>
<evidence type="ECO:0000313" key="1">
    <source>
        <dbReference type="EMBL" id="CAH0192980.1"/>
    </source>
</evidence>
<dbReference type="RefSeq" id="WP_230301580.1">
    <property type="nucleotide sequence ID" value="NZ_CAKKMG010000016.1"/>
</dbReference>
<accession>A0A9W4PF81</accession>
<dbReference type="AlphaFoldDB" id="A0A9W4PF81"/>
<name>A0A9W4PF81_9BACI</name>
<comment type="caution">
    <text evidence="1">The sequence shown here is derived from an EMBL/GenBank/DDBJ whole genome shotgun (WGS) entry which is preliminary data.</text>
</comment>